<evidence type="ECO:0000313" key="2">
    <source>
        <dbReference type="Proteomes" id="UP001156664"/>
    </source>
</evidence>
<dbReference type="EMBL" id="BSOJ01000032">
    <property type="protein sequence ID" value="GLR27592.1"/>
    <property type="molecule type" value="Genomic_DNA"/>
</dbReference>
<name>A0ABQ5YVS9_9BURK</name>
<sequence>MPDSAFKCISLRDMACTERELLRWLGVMETLFEPAGREAAVWSFKLNGGHARIAWSPLPDRVIALVRLKRLEVRLECEQSVPDDEARRFVFEFDRHTQRGGG</sequence>
<comment type="caution">
    <text evidence="1">The sequence shown here is derived from an EMBL/GenBank/DDBJ whole genome shotgun (WGS) entry which is preliminary data.</text>
</comment>
<protein>
    <submittedName>
        <fullName evidence="1">Uncharacterized protein</fullName>
    </submittedName>
</protein>
<organism evidence="1 2">
    <name type="scientific">Limnobacter litoralis</name>
    <dbReference type="NCBI Taxonomy" id="481366"/>
    <lineage>
        <taxon>Bacteria</taxon>
        <taxon>Pseudomonadati</taxon>
        <taxon>Pseudomonadota</taxon>
        <taxon>Betaproteobacteria</taxon>
        <taxon>Burkholderiales</taxon>
        <taxon>Burkholderiaceae</taxon>
        <taxon>Limnobacter</taxon>
    </lineage>
</organism>
<reference evidence="2" key="1">
    <citation type="journal article" date="2019" name="Int. J. Syst. Evol. Microbiol.">
        <title>The Global Catalogue of Microorganisms (GCM) 10K type strain sequencing project: providing services to taxonomists for standard genome sequencing and annotation.</title>
        <authorList>
            <consortium name="The Broad Institute Genomics Platform"/>
            <consortium name="The Broad Institute Genome Sequencing Center for Infectious Disease"/>
            <person name="Wu L."/>
            <person name="Ma J."/>
        </authorList>
    </citation>
    <scope>NUCLEOTIDE SEQUENCE [LARGE SCALE GENOMIC DNA]</scope>
    <source>
        <strain evidence="2">NBRC 105857</strain>
    </source>
</reference>
<dbReference type="RefSeq" id="WP_284282423.1">
    <property type="nucleotide sequence ID" value="NZ_BSOJ01000032.1"/>
</dbReference>
<accession>A0ABQ5YVS9</accession>
<evidence type="ECO:0000313" key="1">
    <source>
        <dbReference type="EMBL" id="GLR27592.1"/>
    </source>
</evidence>
<proteinExistence type="predicted"/>
<gene>
    <name evidence="1" type="ORF">GCM10007875_26830</name>
</gene>
<dbReference type="Proteomes" id="UP001156664">
    <property type="component" value="Unassembled WGS sequence"/>
</dbReference>
<keyword evidence="2" id="KW-1185">Reference proteome</keyword>